<comment type="similarity">
    <text evidence="3">Belongs to the DNA gyrase inhibitor YacG family.</text>
</comment>
<dbReference type="PANTHER" id="PTHR36150:SF1">
    <property type="entry name" value="DNA GYRASE INHIBITOR YACG"/>
    <property type="match status" value="1"/>
</dbReference>
<name>A0ABX8E4C9_9SPHN</name>
<sequence>MTTPKRTCPICRKARSEEHSPFCSKRCRDRDLLQWLDGGYALPGPPDLSSSDLAPFSGDQDED</sequence>
<evidence type="ECO:0000256" key="3">
    <source>
        <dbReference type="HAMAP-Rule" id="MF_00649"/>
    </source>
</evidence>
<evidence type="ECO:0000256" key="2">
    <source>
        <dbReference type="ARBA" id="ARBA00022833"/>
    </source>
</evidence>
<dbReference type="RefSeq" id="WP_084592214.1">
    <property type="nucleotide sequence ID" value="NZ_CP054856.1"/>
</dbReference>
<protein>
    <recommendedName>
        <fullName evidence="3">DNA gyrase inhibitor YacG</fullName>
    </recommendedName>
</protein>
<feature type="binding site" evidence="3">
    <location>
        <position position="27"/>
    </location>
    <ligand>
        <name>Zn(2+)</name>
        <dbReference type="ChEBI" id="CHEBI:29105"/>
    </ligand>
</feature>
<comment type="cofactor">
    <cofactor evidence="3">
        <name>Zn(2+)</name>
        <dbReference type="ChEBI" id="CHEBI:29105"/>
    </cofactor>
    <text evidence="3">Binds 1 zinc ion.</text>
</comment>
<dbReference type="InterPro" id="IPR005584">
    <property type="entry name" value="DNA_gyrase_inhibitor_YacG"/>
</dbReference>
<accession>A0ABX8E4C9</accession>
<keyword evidence="2 3" id="KW-0862">Zinc</keyword>
<evidence type="ECO:0000313" key="6">
    <source>
        <dbReference type="Proteomes" id="UP000677126"/>
    </source>
</evidence>
<dbReference type="SUPFAM" id="SSF57716">
    <property type="entry name" value="Glucocorticoid receptor-like (DNA-binding domain)"/>
    <property type="match status" value="1"/>
</dbReference>
<feature type="binding site" evidence="3">
    <location>
        <position position="8"/>
    </location>
    <ligand>
        <name>Zn(2+)</name>
        <dbReference type="ChEBI" id="CHEBI:29105"/>
    </ligand>
</feature>
<feature type="region of interest" description="Disordered" evidence="4">
    <location>
        <begin position="38"/>
        <end position="63"/>
    </location>
</feature>
<comment type="subunit">
    <text evidence="3">Interacts with GyrB.</text>
</comment>
<feature type="binding site" evidence="3">
    <location>
        <position position="23"/>
    </location>
    <ligand>
        <name>Zn(2+)</name>
        <dbReference type="ChEBI" id="CHEBI:29105"/>
    </ligand>
</feature>
<comment type="function">
    <text evidence="3">Inhibits all the catalytic activities of DNA gyrase by preventing its interaction with DNA. Acts by binding directly to the C-terminal domain of GyrB, which probably disrupts DNA binding by the gyrase.</text>
</comment>
<feature type="binding site" evidence="3">
    <location>
        <position position="11"/>
    </location>
    <ligand>
        <name>Zn(2+)</name>
        <dbReference type="ChEBI" id="CHEBI:29105"/>
    </ligand>
</feature>
<dbReference type="InterPro" id="IPR013088">
    <property type="entry name" value="Znf_NHR/GATA"/>
</dbReference>
<gene>
    <name evidence="3 5" type="primary">yacG</name>
    <name evidence="5" type="ORF">HT578_03600</name>
</gene>
<keyword evidence="1 3" id="KW-0479">Metal-binding</keyword>
<dbReference type="Pfam" id="PF03884">
    <property type="entry name" value="YacG"/>
    <property type="match status" value="1"/>
</dbReference>
<reference evidence="5 6" key="1">
    <citation type="journal article" date="2021" name="Int. J. Syst. Evol. Microbiol.">
        <title>Novosphingobium decolorationis sp. nov., an aniline blue-decolourizing bacterium isolated from East Pacific sediment.</title>
        <authorList>
            <person name="Chen X."/>
            <person name="Dong B."/>
            <person name="Chen T."/>
            <person name="Ren N."/>
            <person name="Wang J."/>
            <person name="Xu Y."/>
            <person name="Yang J."/>
            <person name="Zhu S."/>
            <person name="Chen J."/>
        </authorList>
    </citation>
    <scope>NUCLEOTIDE SEQUENCE [LARGE SCALE GENOMIC DNA]</scope>
    <source>
        <strain evidence="5 6">502str22</strain>
    </source>
</reference>
<proteinExistence type="inferred from homology"/>
<dbReference type="HAMAP" id="MF_00649">
    <property type="entry name" value="DNA_gyrase_inhibitor_YacG"/>
    <property type="match status" value="1"/>
</dbReference>
<evidence type="ECO:0000313" key="5">
    <source>
        <dbReference type="EMBL" id="QVM82911.1"/>
    </source>
</evidence>
<evidence type="ECO:0000256" key="4">
    <source>
        <dbReference type="SAM" id="MobiDB-lite"/>
    </source>
</evidence>
<keyword evidence="6" id="KW-1185">Reference proteome</keyword>
<dbReference type="Gene3D" id="3.30.50.10">
    <property type="entry name" value="Erythroid Transcription Factor GATA-1, subunit A"/>
    <property type="match status" value="1"/>
</dbReference>
<dbReference type="Proteomes" id="UP000677126">
    <property type="component" value="Chromosome"/>
</dbReference>
<evidence type="ECO:0000256" key="1">
    <source>
        <dbReference type="ARBA" id="ARBA00022723"/>
    </source>
</evidence>
<dbReference type="EMBL" id="CP054856">
    <property type="protein sequence ID" value="QVM82911.1"/>
    <property type="molecule type" value="Genomic_DNA"/>
</dbReference>
<organism evidence="5 6">
    <name type="scientific">Novosphingobium decolorationis</name>
    <dbReference type="NCBI Taxonomy" id="2698673"/>
    <lineage>
        <taxon>Bacteria</taxon>
        <taxon>Pseudomonadati</taxon>
        <taxon>Pseudomonadota</taxon>
        <taxon>Alphaproteobacteria</taxon>
        <taxon>Sphingomonadales</taxon>
        <taxon>Sphingomonadaceae</taxon>
        <taxon>Novosphingobium</taxon>
    </lineage>
</organism>
<dbReference type="PANTHER" id="PTHR36150">
    <property type="entry name" value="DNA GYRASE INHIBITOR YACG"/>
    <property type="match status" value="1"/>
</dbReference>